<dbReference type="EMBL" id="JAVRRG010000058">
    <property type="protein sequence ID" value="KAK5092411.1"/>
    <property type="molecule type" value="Genomic_DNA"/>
</dbReference>
<accession>A0ABR0KAK7</accession>
<sequence>MSLVNHEDPTKLNEELTGMHILALYHNLLDEDLKPLEAQLLQDECNLASIPLEIGGGYPYTGAKEKCLTSIRHLRNLLYDLGEFSVQMDKMIDGSKRVISVRDQFPSPPTNSDKYENLANKDGSEDERYLFKLYDWLDSLDQVVLRLWGLLHGMLQEIIDQYGLGFARARADSEADTLHEE</sequence>
<keyword evidence="2" id="KW-1185">Reference proteome</keyword>
<reference evidence="1 2" key="1">
    <citation type="submission" date="2023-08" db="EMBL/GenBank/DDBJ databases">
        <title>Black Yeasts Isolated from many extreme environments.</title>
        <authorList>
            <person name="Coleine C."/>
            <person name="Stajich J.E."/>
            <person name="Selbmann L."/>
        </authorList>
    </citation>
    <scope>NUCLEOTIDE SEQUENCE [LARGE SCALE GENOMIC DNA]</scope>
    <source>
        <strain evidence="1 2">CCFEE 5885</strain>
    </source>
</reference>
<proteinExistence type="predicted"/>
<dbReference type="Proteomes" id="UP001345013">
    <property type="component" value="Unassembled WGS sequence"/>
</dbReference>
<evidence type="ECO:0000313" key="2">
    <source>
        <dbReference type="Proteomes" id="UP001345013"/>
    </source>
</evidence>
<gene>
    <name evidence="1" type="ORF">LTR24_005229</name>
</gene>
<protein>
    <recommendedName>
        <fullName evidence="3">Interleukin-6</fullName>
    </recommendedName>
</protein>
<name>A0ABR0KAK7_9EURO</name>
<evidence type="ECO:0008006" key="3">
    <source>
        <dbReference type="Google" id="ProtNLM"/>
    </source>
</evidence>
<organism evidence="1 2">
    <name type="scientific">Lithohypha guttulata</name>
    <dbReference type="NCBI Taxonomy" id="1690604"/>
    <lineage>
        <taxon>Eukaryota</taxon>
        <taxon>Fungi</taxon>
        <taxon>Dikarya</taxon>
        <taxon>Ascomycota</taxon>
        <taxon>Pezizomycotina</taxon>
        <taxon>Eurotiomycetes</taxon>
        <taxon>Chaetothyriomycetidae</taxon>
        <taxon>Chaetothyriales</taxon>
        <taxon>Trichomeriaceae</taxon>
        <taxon>Lithohypha</taxon>
    </lineage>
</organism>
<comment type="caution">
    <text evidence="1">The sequence shown here is derived from an EMBL/GenBank/DDBJ whole genome shotgun (WGS) entry which is preliminary data.</text>
</comment>
<evidence type="ECO:0000313" key="1">
    <source>
        <dbReference type="EMBL" id="KAK5092411.1"/>
    </source>
</evidence>